<dbReference type="SUPFAM" id="SSF54292">
    <property type="entry name" value="2Fe-2S ferredoxin-like"/>
    <property type="match status" value="1"/>
</dbReference>
<keyword evidence="3" id="KW-0274">FAD</keyword>
<evidence type="ECO:0000256" key="5">
    <source>
        <dbReference type="ARBA" id="ARBA00023004"/>
    </source>
</evidence>
<protein>
    <submittedName>
        <fullName evidence="8">Xanthine dehydrogenase small subunit</fullName>
        <ecNumber evidence="8">1.17.1.4</ecNumber>
    </submittedName>
</protein>
<dbReference type="GO" id="GO:0071949">
    <property type="term" value="F:FAD binding"/>
    <property type="evidence" value="ECO:0007669"/>
    <property type="project" value="InterPro"/>
</dbReference>
<dbReference type="Gene3D" id="3.30.43.10">
    <property type="entry name" value="Uridine Diphospho-n-acetylenolpyruvylglucosamine Reductase, domain 2"/>
    <property type="match status" value="1"/>
</dbReference>
<dbReference type="InterPro" id="IPR036318">
    <property type="entry name" value="FAD-bd_PCMH-like_sf"/>
</dbReference>
<name>A0A369WTQ1_9GAMM</name>
<dbReference type="EMBL" id="QQOH01000002">
    <property type="protein sequence ID" value="RDE22875.1"/>
    <property type="molecule type" value="Genomic_DNA"/>
</dbReference>
<dbReference type="InterPro" id="IPR002346">
    <property type="entry name" value="Mopterin_DH_FAD-bd"/>
</dbReference>
<sequence>MIKFLLNRELRVEESIDPNMTVLQYLRTEAGKTGTKEGCASGDCGACTVVVGELDGEDIRYKSINSCLTFLSALHGKQLITVEDLKEGSQLHPAQQALVDQHGSQCGFCTPGFVMSMFALGKNIADPNKAQIEEALAGNLCRCTGYRPIVDAAESMYQNTRQDQFDRDHAQTVARLRALQIEEQPQLNDGSKQAHNPRSIAELAELLSQNPDARLVAGGTDLALEVTQFHRELETLIYVGDIAEMKQVTVHDDRIELGAAAPLTDCYKALANDFPDFGNLLHRFASLQIRNQGTLGGNIGNASPIGDSPPALIALNAEVVLRQGNGSRTIKLEDYFIDYKVTAQQPGEFIEKVVVPRVASNEAFRSYKISKRIDDDISAVLGCFNLTIKDGVIHNARVAFGGMAAIPKRAQHCEAALTGQAWNAATIKQAKQALANDFAPISDFRASKEYRMLTATNMLTRYFVELDEPATDSRVFSDSVVQSYIPEPRSVTTQTGGSAHV</sequence>
<evidence type="ECO:0000259" key="6">
    <source>
        <dbReference type="PROSITE" id="PS51085"/>
    </source>
</evidence>
<dbReference type="GO" id="GO:0004854">
    <property type="term" value="F:xanthine dehydrogenase activity"/>
    <property type="evidence" value="ECO:0007669"/>
    <property type="project" value="UniProtKB-EC"/>
</dbReference>
<dbReference type="InterPro" id="IPR036884">
    <property type="entry name" value="2Fe-2S-bd_dom_sf"/>
</dbReference>
<dbReference type="PIRSF" id="PIRSF036557">
    <property type="entry name" value="XdhA_RC"/>
    <property type="match status" value="1"/>
</dbReference>
<dbReference type="GO" id="GO:0005506">
    <property type="term" value="F:iron ion binding"/>
    <property type="evidence" value="ECO:0007669"/>
    <property type="project" value="InterPro"/>
</dbReference>
<dbReference type="Pfam" id="PF00111">
    <property type="entry name" value="Fer2"/>
    <property type="match status" value="1"/>
</dbReference>
<evidence type="ECO:0000256" key="2">
    <source>
        <dbReference type="ARBA" id="ARBA00022723"/>
    </source>
</evidence>
<feature type="domain" description="FAD-binding PCMH-type" evidence="7">
    <location>
        <begin position="187"/>
        <end position="360"/>
    </location>
</feature>
<dbReference type="GO" id="GO:0051537">
    <property type="term" value="F:2 iron, 2 sulfur cluster binding"/>
    <property type="evidence" value="ECO:0007669"/>
    <property type="project" value="InterPro"/>
</dbReference>
<dbReference type="AlphaFoldDB" id="A0A369WTQ1"/>
<dbReference type="OrthoDB" id="9775084at2"/>
<dbReference type="SUPFAM" id="SSF47741">
    <property type="entry name" value="CO dehydrogenase ISP C-domain like"/>
    <property type="match status" value="1"/>
</dbReference>
<evidence type="ECO:0000313" key="9">
    <source>
        <dbReference type="Proteomes" id="UP000253769"/>
    </source>
</evidence>
<dbReference type="Pfam" id="PF00941">
    <property type="entry name" value="FAD_binding_5"/>
    <property type="match status" value="1"/>
</dbReference>
<organism evidence="8 9">
    <name type="scientific">Motiliproteus coralliicola</name>
    <dbReference type="NCBI Taxonomy" id="2283196"/>
    <lineage>
        <taxon>Bacteria</taxon>
        <taxon>Pseudomonadati</taxon>
        <taxon>Pseudomonadota</taxon>
        <taxon>Gammaproteobacteria</taxon>
        <taxon>Oceanospirillales</taxon>
        <taxon>Oceanospirillaceae</taxon>
        <taxon>Motiliproteus</taxon>
    </lineage>
</organism>
<dbReference type="InterPro" id="IPR036683">
    <property type="entry name" value="CO_DH_flav_C_dom_sf"/>
</dbReference>
<dbReference type="Gene3D" id="1.10.150.120">
    <property type="entry name" value="[2Fe-2S]-binding domain"/>
    <property type="match status" value="1"/>
</dbReference>
<dbReference type="InterPro" id="IPR002888">
    <property type="entry name" value="2Fe-2S-bd"/>
</dbReference>
<keyword evidence="5" id="KW-0408">Iron</keyword>
<dbReference type="PANTHER" id="PTHR45444:SF3">
    <property type="entry name" value="XANTHINE DEHYDROGENASE"/>
    <property type="match status" value="1"/>
</dbReference>
<gene>
    <name evidence="8" type="primary">xdhA</name>
    <name evidence="8" type="ORF">DV711_09955</name>
</gene>
<keyword evidence="2" id="KW-0479">Metal-binding</keyword>
<dbReference type="PROSITE" id="PS51387">
    <property type="entry name" value="FAD_PCMH"/>
    <property type="match status" value="1"/>
</dbReference>
<dbReference type="InterPro" id="IPR001041">
    <property type="entry name" value="2Fe-2S_ferredoxin-type"/>
</dbReference>
<dbReference type="PANTHER" id="PTHR45444">
    <property type="entry name" value="XANTHINE DEHYDROGENASE"/>
    <property type="match status" value="1"/>
</dbReference>
<dbReference type="Gene3D" id="3.30.390.50">
    <property type="entry name" value="CO dehydrogenase flavoprotein, C-terminal domain"/>
    <property type="match status" value="1"/>
</dbReference>
<dbReference type="Gene3D" id="3.30.465.10">
    <property type="match status" value="1"/>
</dbReference>
<feature type="domain" description="2Fe-2S ferredoxin-type" evidence="6">
    <location>
        <begin position="1"/>
        <end position="85"/>
    </location>
</feature>
<accession>A0A369WTQ1</accession>
<evidence type="ECO:0000313" key="8">
    <source>
        <dbReference type="EMBL" id="RDE22875.1"/>
    </source>
</evidence>
<dbReference type="Pfam" id="PF03450">
    <property type="entry name" value="CO_deh_flav_C"/>
    <property type="match status" value="1"/>
</dbReference>
<dbReference type="InterPro" id="IPR016208">
    <property type="entry name" value="Ald_Oxase/xanthine_DH-like"/>
</dbReference>
<dbReference type="InterPro" id="IPR006058">
    <property type="entry name" value="2Fe2S_fd_BS"/>
</dbReference>
<dbReference type="PROSITE" id="PS51085">
    <property type="entry name" value="2FE2S_FER_2"/>
    <property type="match status" value="1"/>
</dbReference>
<comment type="caution">
    <text evidence="8">The sequence shown here is derived from an EMBL/GenBank/DDBJ whole genome shotgun (WGS) entry which is preliminary data.</text>
</comment>
<dbReference type="InterPro" id="IPR016167">
    <property type="entry name" value="FAD-bd_PCMH_sub1"/>
</dbReference>
<dbReference type="InterPro" id="IPR012175">
    <property type="entry name" value="Xanth_DH_ssu_bac"/>
</dbReference>
<dbReference type="CDD" id="cd00207">
    <property type="entry name" value="fer2"/>
    <property type="match status" value="1"/>
</dbReference>
<dbReference type="RefSeq" id="WP_114695509.1">
    <property type="nucleotide sequence ID" value="NZ_QQOH01000002.1"/>
</dbReference>
<keyword evidence="9" id="KW-1185">Reference proteome</keyword>
<evidence type="ECO:0000256" key="3">
    <source>
        <dbReference type="ARBA" id="ARBA00022827"/>
    </source>
</evidence>
<dbReference type="InterPro" id="IPR036010">
    <property type="entry name" value="2Fe-2S_ferredoxin-like_sf"/>
</dbReference>
<keyword evidence="1" id="KW-0285">Flavoprotein</keyword>
<dbReference type="Gene3D" id="3.10.20.30">
    <property type="match status" value="1"/>
</dbReference>
<dbReference type="NCBIfam" id="TIGR02963">
    <property type="entry name" value="xanthine_xdhA"/>
    <property type="match status" value="1"/>
</dbReference>
<dbReference type="InterPro" id="IPR005107">
    <property type="entry name" value="CO_DH_flav_C"/>
</dbReference>
<dbReference type="SUPFAM" id="SSF56176">
    <property type="entry name" value="FAD-binding/transporter-associated domain-like"/>
    <property type="match status" value="1"/>
</dbReference>
<dbReference type="EC" id="1.17.1.4" evidence="8"/>
<keyword evidence="4 8" id="KW-0560">Oxidoreductase</keyword>
<dbReference type="Pfam" id="PF01799">
    <property type="entry name" value="Fer2_2"/>
    <property type="match status" value="1"/>
</dbReference>
<evidence type="ECO:0000256" key="1">
    <source>
        <dbReference type="ARBA" id="ARBA00022630"/>
    </source>
</evidence>
<dbReference type="InterPro" id="IPR016166">
    <property type="entry name" value="FAD-bd_PCMH"/>
</dbReference>
<dbReference type="SUPFAM" id="SSF55447">
    <property type="entry name" value="CO dehydrogenase flavoprotein C-terminal domain-like"/>
    <property type="match status" value="1"/>
</dbReference>
<dbReference type="InterPro" id="IPR012675">
    <property type="entry name" value="Beta-grasp_dom_sf"/>
</dbReference>
<dbReference type="PROSITE" id="PS00197">
    <property type="entry name" value="2FE2S_FER_1"/>
    <property type="match status" value="1"/>
</dbReference>
<dbReference type="SMART" id="SM01092">
    <property type="entry name" value="CO_deh_flav_C"/>
    <property type="match status" value="1"/>
</dbReference>
<reference evidence="8 9" key="1">
    <citation type="submission" date="2018-07" db="EMBL/GenBank/DDBJ databases">
        <title>Motiliproteus coralliicola sp. nov., a bacterium isolated from Coral.</title>
        <authorList>
            <person name="Wang G."/>
        </authorList>
    </citation>
    <scope>NUCLEOTIDE SEQUENCE [LARGE SCALE GENOMIC DNA]</scope>
    <source>
        <strain evidence="8 9">C34</strain>
    </source>
</reference>
<dbReference type="InterPro" id="IPR014307">
    <property type="entry name" value="Xanthine_DH_ssu"/>
</dbReference>
<dbReference type="Proteomes" id="UP000253769">
    <property type="component" value="Unassembled WGS sequence"/>
</dbReference>
<proteinExistence type="predicted"/>
<evidence type="ECO:0000256" key="4">
    <source>
        <dbReference type="ARBA" id="ARBA00023002"/>
    </source>
</evidence>
<dbReference type="InterPro" id="IPR016169">
    <property type="entry name" value="FAD-bd_PCMH_sub2"/>
</dbReference>
<evidence type="ECO:0000259" key="7">
    <source>
        <dbReference type="PROSITE" id="PS51387"/>
    </source>
</evidence>